<accession>W8RGL0</accession>
<protein>
    <submittedName>
        <fullName evidence="1">Uncharacterized protein</fullName>
    </submittedName>
</protein>
<evidence type="ECO:0000313" key="2">
    <source>
        <dbReference type="Proteomes" id="UP000019522"/>
    </source>
</evidence>
<dbReference type="KEGG" id="pstt:CH92_13980"/>
<reference evidence="1 2" key="2">
    <citation type="submission" date="2014-03" db="EMBL/GenBank/DDBJ databases">
        <authorList>
            <person name="Baltrus D."/>
            <person name="Dougherty K."/>
        </authorList>
    </citation>
    <scope>NUCLEOTIDE SEQUENCE</scope>
    <source>
        <strain evidence="1 2">28a24</strain>
    </source>
</reference>
<dbReference type="AlphaFoldDB" id="W8RGL0"/>
<organism evidence="1 2">
    <name type="scientific">Stutzerimonas stutzeri</name>
    <name type="common">Pseudomonas stutzeri</name>
    <dbReference type="NCBI Taxonomy" id="316"/>
    <lineage>
        <taxon>Bacteria</taxon>
        <taxon>Pseudomonadati</taxon>
        <taxon>Pseudomonadota</taxon>
        <taxon>Gammaproteobacteria</taxon>
        <taxon>Pseudomonadales</taxon>
        <taxon>Pseudomonadaceae</taxon>
        <taxon>Stutzerimonas</taxon>
    </lineage>
</organism>
<dbReference type="Proteomes" id="UP000019522">
    <property type="component" value="Chromosome"/>
</dbReference>
<dbReference type="EMBL" id="CP007441">
    <property type="protein sequence ID" value="AHL77662.1"/>
    <property type="molecule type" value="Genomic_DNA"/>
</dbReference>
<gene>
    <name evidence="1" type="ORF">CH92_13980</name>
</gene>
<sequence>MARIFSFGLTGGGEAGGNGLVDAALEVKVLQAAPGYDSHSGRAVMFIENCRLVFRRSFPLLHSRWRAAAVPRCSSWVEALIRCVRYAWRLDALAPAWMVVS</sequence>
<reference evidence="2" key="1">
    <citation type="journal article" date="2014" name="Genome Announc.">
        <title>Complete Genome Sequence of the Highly Transformable Pseudomonas stutzeri Strain 28a24.</title>
        <authorList>
            <person name="Smith B.A."/>
            <person name="Dougherty K.M."/>
            <person name="Baltrus D.A."/>
        </authorList>
    </citation>
    <scope>NUCLEOTIDE SEQUENCE [LARGE SCALE GENOMIC DNA]</scope>
    <source>
        <strain evidence="2">28a24</strain>
    </source>
</reference>
<proteinExistence type="predicted"/>
<name>W8RGL0_STUST</name>
<evidence type="ECO:0000313" key="1">
    <source>
        <dbReference type="EMBL" id="AHL77662.1"/>
    </source>
</evidence>